<evidence type="ECO:0000256" key="3">
    <source>
        <dbReference type="SAM" id="SignalP"/>
    </source>
</evidence>
<dbReference type="AlphaFoldDB" id="A0A014Q073"/>
<dbReference type="PATRIC" id="fig|69222.5.peg.849"/>
<dbReference type="STRING" id="69222.BG55_04095"/>
<dbReference type="InterPro" id="IPR015304">
    <property type="entry name" value="ZinT_dom"/>
</dbReference>
<dbReference type="OrthoDB" id="9810636at2"/>
<dbReference type="Pfam" id="PF09223">
    <property type="entry name" value="ZinT"/>
    <property type="match status" value="1"/>
</dbReference>
<proteinExistence type="predicted"/>
<feature type="domain" description="ZinT" evidence="4">
    <location>
        <begin position="38"/>
        <end position="215"/>
    </location>
</feature>
<sequence length="215" mass="24563">MLRKVSATLLAVGISMTSMGTFAHDAHDHGAPLTDIERKASEGVFDDQNVKDRQLSDWDGIWQSLNPWLLKGDLDPVLQQKAKSGEKSVEEYRAYYKKGYATDIDMIGIEKNVIEFHRGDKVSACHYDYAGFKILTYASGKKGVRYLFTCQDKNSQAPAYVQFSDHIIGPRKSQHFHIFFGNQSHEALLSEMDNWPTFYPWSLSKEQIVDEMLHH</sequence>
<dbReference type="InterPro" id="IPR012674">
    <property type="entry name" value="Calycin"/>
</dbReference>
<dbReference type="Gene3D" id="2.40.128.20">
    <property type="match status" value="1"/>
</dbReference>
<dbReference type="Proteomes" id="UP000019918">
    <property type="component" value="Unassembled WGS sequence"/>
</dbReference>
<dbReference type="RefSeq" id="WP_034934513.1">
    <property type="nucleotide sequence ID" value="NZ_JFHN01000025.1"/>
</dbReference>
<evidence type="ECO:0000313" key="5">
    <source>
        <dbReference type="EMBL" id="EXU76607.1"/>
    </source>
</evidence>
<dbReference type="NCBIfam" id="NF007639">
    <property type="entry name" value="PRK10306.1"/>
    <property type="match status" value="1"/>
</dbReference>
<accession>A0A014Q073</accession>
<keyword evidence="6" id="KW-1185">Reference proteome</keyword>
<dbReference type="EMBL" id="JFHN01000025">
    <property type="protein sequence ID" value="EXU76607.1"/>
    <property type="molecule type" value="Genomic_DNA"/>
</dbReference>
<dbReference type="GO" id="GO:0008270">
    <property type="term" value="F:zinc ion binding"/>
    <property type="evidence" value="ECO:0007669"/>
    <property type="project" value="InterPro"/>
</dbReference>
<gene>
    <name evidence="5" type="ORF">BG55_04095</name>
</gene>
<name>A0A014Q073_9GAMM</name>
<feature type="chain" id="PRO_5001473549" evidence="3">
    <location>
        <begin position="24"/>
        <end position="215"/>
    </location>
</feature>
<dbReference type="SUPFAM" id="SSF50814">
    <property type="entry name" value="Lipocalins"/>
    <property type="match status" value="1"/>
</dbReference>
<keyword evidence="1 3" id="KW-0732">Signal</keyword>
<keyword evidence="2" id="KW-0862">Zinc</keyword>
<reference evidence="5 6" key="1">
    <citation type="submission" date="2014-02" db="EMBL/GenBank/DDBJ databases">
        <title>Draft genome of Erwinia mallotivora strain BT-MARDI, a papaya dieback pathogen.</title>
        <authorList>
            <person name="Redzuan R."/>
            <person name="Abu Bakar N."/>
            <person name="Badrun R."/>
            <person name="Mohd Raih M.F."/>
            <person name="Rozano L."/>
            <person name="Mat Amin N."/>
        </authorList>
    </citation>
    <scope>NUCLEOTIDE SEQUENCE [LARGE SCALE GENOMIC DNA]</scope>
    <source>
        <strain evidence="5 6">BT-MARDI</strain>
    </source>
</reference>
<evidence type="ECO:0000313" key="6">
    <source>
        <dbReference type="Proteomes" id="UP000019918"/>
    </source>
</evidence>
<evidence type="ECO:0000256" key="2">
    <source>
        <dbReference type="ARBA" id="ARBA00022833"/>
    </source>
</evidence>
<evidence type="ECO:0000259" key="4">
    <source>
        <dbReference type="Pfam" id="PF09223"/>
    </source>
</evidence>
<comment type="caution">
    <text evidence="5">The sequence shown here is derived from an EMBL/GenBank/DDBJ whole genome shotgun (WGS) entry which is preliminary data.</text>
</comment>
<protein>
    <submittedName>
        <fullName evidence="5">Zinc/cadmium-binding protein</fullName>
    </submittedName>
</protein>
<organism evidence="5 6">
    <name type="scientific">Erwinia mallotivora</name>
    <dbReference type="NCBI Taxonomy" id="69222"/>
    <lineage>
        <taxon>Bacteria</taxon>
        <taxon>Pseudomonadati</taxon>
        <taxon>Pseudomonadota</taxon>
        <taxon>Gammaproteobacteria</taxon>
        <taxon>Enterobacterales</taxon>
        <taxon>Erwiniaceae</taxon>
        <taxon>Erwinia</taxon>
    </lineage>
</organism>
<feature type="signal peptide" evidence="3">
    <location>
        <begin position="1"/>
        <end position="23"/>
    </location>
</feature>
<evidence type="ECO:0000256" key="1">
    <source>
        <dbReference type="ARBA" id="ARBA00022729"/>
    </source>
</evidence>